<proteinExistence type="predicted"/>
<evidence type="ECO:0000313" key="1">
    <source>
        <dbReference type="EMBL" id="CDF38156.1"/>
    </source>
</evidence>
<keyword evidence="2" id="KW-1185">Reference proteome</keyword>
<protein>
    <submittedName>
        <fullName evidence="1">Uncharacterized protein</fullName>
    </submittedName>
</protein>
<dbReference type="RefSeq" id="XP_005718025.1">
    <property type="nucleotide sequence ID" value="XM_005717968.1"/>
</dbReference>
<name>R7QKZ8_CHOCR</name>
<dbReference type="KEGG" id="ccp:CHC_T00006336001"/>
<dbReference type="EMBL" id="HG001898">
    <property type="protein sequence ID" value="CDF38156.1"/>
    <property type="molecule type" value="Genomic_DNA"/>
</dbReference>
<organism evidence="1 2">
    <name type="scientific">Chondrus crispus</name>
    <name type="common">Carrageen Irish moss</name>
    <name type="synonym">Polymorpha crispa</name>
    <dbReference type="NCBI Taxonomy" id="2769"/>
    <lineage>
        <taxon>Eukaryota</taxon>
        <taxon>Rhodophyta</taxon>
        <taxon>Florideophyceae</taxon>
        <taxon>Rhodymeniophycidae</taxon>
        <taxon>Gigartinales</taxon>
        <taxon>Gigartinaceae</taxon>
        <taxon>Chondrus</taxon>
    </lineage>
</organism>
<sequence length="185" mass="19525">MILASRAWSTSELWCSPKRTARAVAVSSITSAMESGVRLTSDSDVGTTEKTVYAGGALAGVTVVQVAGQHSVAARGAGVGSTSPAAAAANVRSRRRRGSEVAHVQWRRGRRTVLWRTGRGGGCVGSAGGGRKTDMRAVFWAKCGSSGKQVCRDGTREGAVKLTSSRRTRHSEVFFVEKRVGPSFR</sequence>
<dbReference type="Gramene" id="CDF38156">
    <property type="protein sequence ID" value="CDF38156"/>
    <property type="gene ID" value="CHC_T00006336001"/>
</dbReference>
<dbReference type="AlphaFoldDB" id="R7QKZ8"/>
<dbReference type="GeneID" id="17325731"/>
<dbReference type="Proteomes" id="UP000012073">
    <property type="component" value="Unassembled WGS sequence"/>
</dbReference>
<reference evidence="2" key="1">
    <citation type="journal article" date="2013" name="Proc. Natl. Acad. Sci. U.S.A.">
        <title>Genome structure and metabolic features in the red seaweed Chondrus crispus shed light on evolution of the Archaeplastida.</title>
        <authorList>
            <person name="Collen J."/>
            <person name="Porcel B."/>
            <person name="Carre W."/>
            <person name="Ball S.G."/>
            <person name="Chaparro C."/>
            <person name="Tonon T."/>
            <person name="Barbeyron T."/>
            <person name="Michel G."/>
            <person name="Noel B."/>
            <person name="Valentin K."/>
            <person name="Elias M."/>
            <person name="Artiguenave F."/>
            <person name="Arun A."/>
            <person name="Aury J.M."/>
            <person name="Barbosa-Neto J.F."/>
            <person name="Bothwell J.H."/>
            <person name="Bouget F.Y."/>
            <person name="Brillet L."/>
            <person name="Cabello-Hurtado F."/>
            <person name="Capella-Gutierrez S."/>
            <person name="Charrier B."/>
            <person name="Cladiere L."/>
            <person name="Cock J.M."/>
            <person name="Coelho S.M."/>
            <person name="Colleoni C."/>
            <person name="Czjzek M."/>
            <person name="Da Silva C."/>
            <person name="Delage L."/>
            <person name="Denoeud F."/>
            <person name="Deschamps P."/>
            <person name="Dittami S.M."/>
            <person name="Gabaldon T."/>
            <person name="Gachon C.M."/>
            <person name="Groisillier A."/>
            <person name="Herve C."/>
            <person name="Jabbari K."/>
            <person name="Katinka M."/>
            <person name="Kloareg B."/>
            <person name="Kowalczyk N."/>
            <person name="Labadie K."/>
            <person name="Leblanc C."/>
            <person name="Lopez P.J."/>
            <person name="McLachlan D.H."/>
            <person name="Meslet-Cladiere L."/>
            <person name="Moustafa A."/>
            <person name="Nehr Z."/>
            <person name="Nyvall Collen P."/>
            <person name="Panaud O."/>
            <person name="Partensky F."/>
            <person name="Poulain J."/>
            <person name="Rensing S.A."/>
            <person name="Rousvoal S."/>
            <person name="Samson G."/>
            <person name="Symeonidi A."/>
            <person name="Weissenbach J."/>
            <person name="Zambounis A."/>
            <person name="Wincker P."/>
            <person name="Boyen C."/>
        </authorList>
    </citation>
    <scope>NUCLEOTIDE SEQUENCE [LARGE SCALE GENOMIC DNA]</scope>
    <source>
        <strain evidence="2">cv. Stackhouse</strain>
    </source>
</reference>
<accession>R7QKZ8</accession>
<gene>
    <name evidence="1" type="ORF">CHC_T00006336001</name>
</gene>
<evidence type="ECO:0000313" key="2">
    <source>
        <dbReference type="Proteomes" id="UP000012073"/>
    </source>
</evidence>